<dbReference type="GO" id="GO:0005524">
    <property type="term" value="F:ATP binding"/>
    <property type="evidence" value="ECO:0007669"/>
    <property type="project" value="UniProtKB-UniRule"/>
</dbReference>
<dbReference type="CDD" id="cd14066">
    <property type="entry name" value="STKc_IRAK"/>
    <property type="match status" value="1"/>
</dbReference>
<evidence type="ECO:0000256" key="12">
    <source>
        <dbReference type="PROSITE-ProRule" id="PRU10141"/>
    </source>
</evidence>
<keyword evidence="10 14" id="KW-0472">Membrane</keyword>
<evidence type="ECO:0000256" key="4">
    <source>
        <dbReference type="ARBA" id="ARBA00022692"/>
    </source>
</evidence>
<dbReference type="Proteomes" id="UP000012960">
    <property type="component" value="Unplaced"/>
</dbReference>
<feature type="signal peptide" evidence="15">
    <location>
        <begin position="1"/>
        <end position="31"/>
    </location>
</feature>
<dbReference type="GO" id="GO:0005886">
    <property type="term" value="C:plasma membrane"/>
    <property type="evidence" value="ECO:0000318"/>
    <property type="project" value="GO_Central"/>
</dbReference>
<dbReference type="InterPro" id="IPR008271">
    <property type="entry name" value="Ser/Thr_kinase_AS"/>
</dbReference>
<evidence type="ECO:0000259" key="16">
    <source>
        <dbReference type="PROSITE" id="PS50011"/>
    </source>
</evidence>
<evidence type="ECO:0000313" key="19">
    <source>
        <dbReference type="Proteomes" id="UP000012960"/>
    </source>
</evidence>
<name>A0A804HVK7_MUSAM</name>
<evidence type="ECO:0000256" key="13">
    <source>
        <dbReference type="SAM" id="MobiDB-lite"/>
    </source>
</evidence>
<evidence type="ECO:0000256" key="5">
    <source>
        <dbReference type="ARBA" id="ARBA00022729"/>
    </source>
</evidence>
<dbReference type="InterPro" id="IPR024788">
    <property type="entry name" value="Malectin-like_Carb-bd_dom"/>
</dbReference>
<comment type="subcellular location">
    <subcellularLocation>
        <location evidence="1">Membrane</location>
        <topology evidence="1">Single-pass membrane protein</topology>
    </subcellularLocation>
</comment>
<dbReference type="Gene3D" id="1.10.510.10">
    <property type="entry name" value="Transferase(Phosphotransferase) domain 1"/>
    <property type="match status" value="1"/>
</dbReference>
<dbReference type="FunFam" id="2.60.120.430:FF:000001">
    <property type="entry name" value="Receptor-like protein kinase FERONIA"/>
    <property type="match status" value="1"/>
</dbReference>
<evidence type="ECO:0000256" key="10">
    <source>
        <dbReference type="ARBA" id="ARBA00023136"/>
    </source>
</evidence>
<feature type="compositionally biased region" description="Low complexity" evidence="13">
    <location>
        <begin position="803"/>
        <end position="818"/>
    </location>
</feature>
<organism evidence="18 19">
    <name type="scientific">Musa acuminata subsp. malaccensis</name>
    <name type="common">Wild banana</name>
    <name type="synonym">Musa malaccensis</name>
    <dbReference type="NCBI Taxonomy" id="214687"/>
    <lineage>
        <taxon>Eukaryota</taxon>
        <taxon>Viridiplantae</taxon>
        <taxon>Streptophyta</taxon>
        <taxon>Embryophyta</taxon>
        <taxon>Tracheophyta</taxon>
        <taxon>Spermatophyta</taxon>
        <taxon>Magnoliopsida</taxon>
        <taxon>Liliopsida</taxon>
        <taxon>Zingiberales</taxon>
        <taxon>Musaceae</taxon>
        <taxon>Musa</taxon>
    </lineage>
</organism>
<dbReference type="InterPro" id="IPR001245">
    <property type="entry name" value="Ser-Thr/Tyr_kinase_cat_dom"/>
</dbReference>
<evidence type="ECO:0000256" key="7">
    <source>
        <dbReference type="ARBA" id="ARBA00022777"/>
    </source>
</evidence>
<evidence type="ECO:0000256" key="11">
    <source>
        <dbReference type="ARBA" id="ARBA00023180"/>
    </source>
</evidence>
<sequence length="852" mass="93197">MRGRGSPHFALDSSKRLILSLLFLLAPLTIAEFQPADDFLLACGAGGDTDLPDGRLFVPDSSSSAALSDCSSTALSSSAPPPLYRTVRAFPCPSSYVFHLAAAAQAGLLLRLHFHPFPSPSLNLSAALFNVSASGVPLLSLFSPAAAASPPRPLVREFYLKPNSSSLRLTFSPASPSTVAFINAIELFSAPDRLFSDAFTPIPSLFSFSDAPLSNHLLETVFRINVGGSFVTPDNDTLWRTWEPDDKYLQNPARAISVTFGSHIQYRDGGATPEIAPDYVYGTARAMNKGDSSNSSSPSNYFNISWNFPVPNSVHGFLVRLHFCDIVSSALNELFFNVYINGYPAYKDLDLSSQSSYTLASPYYVDFVVLHRSSTGGINISIGPSEHSLPSKINALLNGVEILKINGVVSSPNEDSRKSRHFGVIVASVLGCLILACAIMVLVVIMAQRKSRKDQMPQSQDADTWSPLPVLPGNSYLRLTELTTGSPSNNPNLQLRVPFFEIVLATNNFNENALVGAGGFGKVYKGVLRDGTKIAVKRGTRGSQQGLGEFQTEIEILSKIRHHHLVSLIGYCEEQAEKILVYEFMEKGPLRDHLYGSRNPSLSWKQRLEICIGSARGLHYLHTGSAQVIIHRDVKSSNILLDENYAAKVADFGLSKLGTSTNQSHVSTGVKGSFGYLDPEYFKTQQLTDKSDVYSFGVVLLEVLCARPVIDQSLPWEQVNLAEWAMHWQKKRLLERIIDPSLKERTNRKSLKKFGETVEKCLAQYGIDRPTMGDVLWNLEYALQLHERAVHQEPGGDSTYGPSDESSSSVLQVSTSAVTAMRDTSTAERHGKSSTDTVGLANKEAFRPGRNS</sequence>
<dbReference type="SMART" id="SM00220">
    <property type="entry name" value="S_TKc"/>
    <property type="match status" value="1"/>
</dbReference>
<dbReference type="PROSITE" id="PS00107">
    <property type="entry name" value="PROTEIN_KINASE_ATP"/>
    <property type="match status" value="1"/>
</dbReference>
<feature type="domain" description="Protein kinase" evidence="16">
    <location>
        <begin position="509"/>
        <end position="782"/>
    </location>
</feature>
<dbReference type="InterPro" id="IPR000719">
    <property type="entry name" value="Prot_kinase_dom"/>
</dbReference>
<dbReference type="FunFam" id="3.30.200.20:FF:000039">
    <property type="entry name" value="receptor-like protein kinase FERONIA"/>
    <property type="match status" value="1"/>
</dbReference>
<keyword evidence="6 12" id="KW-0547">Nucleotide-binding</keyword>
<keyword evidence="2" id="KW-0723">Serine/threonine-protein kinase</keyword>
<evidence type="ECO:0000256" key="1">
    <source>
        <dbReference type="ARBA" id="ARBA00004167"/>
    </source>
</evidence>
<dbReference type="OrthoDB" id="4062651at2759"/>
<protein>
    <submittedName>
        <fullName evidence="17">(wild Malaysian banana) hypothetical protein</fullName>
    </submittedName>
</protein>
<dbReference type="PANTHER" id="PTHR47989:SF62">
    <property type="entry name" value="OS05G0423500 PROTEIN"/>
    <property type="match status" value="1"/>
</dbReference>
<feature type="chain" id="PRO_5033922665" evidence="15">
    <location>
        <begin position="32"/>
        <end position="852"/>
    </location>
</feature>
<evidence type="ECO:0000256" key="9">
    <source>
        <dbReference type="ARBA" id="ARBA00022989"/>
    </source>
</evidence>
<keyword evidence="5 15" id="KW-0732">Signal</keyword>
<accession>A0A804HVK7</accession>
<dbReference type="OMA" id="EENIVEW"/>
<dbReference type="InParanoid" id="A0A804HVK7"/>
<dbReference type="Pfam" id="PF07714">
    <property type="entry name" value="PK_Tyr_Ser-Thr"/>
    <property type="match status" value="1"/>
</dbReference>
<reference evidence="17" key="1">
    <citation type="submission" date="2021-03" db="EMBL/GenBank/DDBJ databases">
        <authorList>
            <consortium name="Genoscope - CEA"/>
            <person name="William W."/>
        </authorList>
    </citation>
    <scope>NUCLEOTIDE SEQUENCE</scope>
    <source>
        <strain evidence="17">Doubled-haploid Pahang</strain>
    </source>
</reference>
<evidence type="ECO:0000256" key="15">
    <source>
        <dbReference type="SAM" id="SignalP"/>
    </source>
</evidence>
<evidence type="ECO:0000313" key="18">
    <source>
        <dbReference type="EnsemblPlants" id="Ma01_p18360.1"/>
    </source>
</evidence>
<dbReference type="EnsemblPlants" id="Ma01_t18360.1">
    <property type="protein sequence ID" value="Ma01_p18360.1"/>
    <property type="gene ID" value="Ma01_g18360"/>
</dbReference>
<feature type="transmembrane region" description="Helical" evidence="14">
    <location>
        <begin position="422"/>
        <end position="447"/>
    </location>
</feature>
<evidence type="ECO:0000256" key="14">
    <source>
        <dbReference type="SAM" id="Phobius"/>
    </source>
</evidence>
<proteinExistence type="predicted"/>
<keyword evidence="19" id="KW-1185">Reference proteome</keyword>
<dbReference type="PROSITE" id="PS00108">
    <property type="entry name" value="PROTEIN_KINASE_ST"/>
    <property type="match status" value="1"/>
</dbReference>
<evidence type="ECO:0000256" key="6">
    <source>
        <dbReference type="ARBA" id="ARBA00022741"/>
    </source>
</evidence>
<feature type="region of interest" description="Disordered" evidence="13">
    <location>
        <begin position="792"/>
        <end position="852"/>
    </location>
</feature>
<dbReference type="FunFam" id="1.10.510.10:FF:000058">
    <property type="entry name" value="Receptor-like protein kinase FERONIA"/>
    <property type="match status" value="1"/>
</dbReference>
<dbReference type="InterPro" id="IPR017441">
    <property type="entry name" value="Protein_kinase_ATP_BS"/>
</dbReference>
<dbReference type="SUPFAM" id="SSF56112">
    <property type="entry name" value="Protein kinase-like (PK-like)"/>
    <property type="match status" value="1"/>
</dbReference>
<dbReference type="PROSITE" id="PS50011">
    <property type="entry name" value="PROTEIN_KINASE_DOM"/>
    <property type="match status" value="1"/>
</dbReference>
<dbReference type="PANTHER" id="PTHR47989">
    <property type="entry name" value="OS01G0750732 PROTEIN"/>
    <property type="match status" value="1"/>
</dbReference>
<keyword evidence="4 14" id="KW-0812">Transmembrane</keyword>
<dbReference type="InterPro" id="IPR011009">
    <property type="entry name" value="Kinase-like_dom_sf"/>
</dbReference>
<dbReference type="Gene3D" id="2.60.120.430">
    <property type="entry name" value="Galactose-binding lectin"/>
    <property type="match status" value="2"/>
</dbReference>
<dbReference type="GO" id="GO:0004672">
    <property type="term" value="F:protein kinase activity"/>
    <property type="evidence" value="ECO:0000318"/>
    <property type="project" value="GO_Central"/>
</dbReference>
<gene>
    <name evidence="17" type="ORF">GSMUA_301960.1</name>
</gene>
<dbReference type="Gene3D" id="3.30.200.20">
    <property type="entry name" value="Phosphorylase Kinase, domain 1"/>
    <property type="match status" value="1"/>
</dbReference>
<dbReference type="AlphaFoldDB" id="A0A804HVK7"/>
<reference evidence="18" key="2">
    <citation type="submission" date="2021-05" db="UniProtKB">
        <authorList>
            <consortium name="EnsemblPlants"/>
        </authorList>
    </citation>
    <scope>IDENTIFICATION</scope>
    <source>
        <strain evidence="18">subsp. malaccensis</strain>
    </source>
</reference>
<dbReference type="EMBL" id="HG996466">
    <property type="protein sequence ID" value="CAG1859901.1"/>
    <property type="molecule type" value="Genomic_DNA"/>
</dbReference>
<keyword evidence="7" id="KW-0418">Kinase</keyword>
<dbReference type="Gramene" id="Ma01_t18360.1">
    <property type="protein sequence ID" value="Ma01_p18360.1"/>
    <property type="gene ID" value="Ma01_g18360"/>
</dbReference>
<keyword evidence="11" id="KW-0325">Glycoprotein</keyword>
<evidence type="ECO:0000256" key="2">
    <source>
        <dbReference type="ARBA" id="ARBA00022527"/>
    </source>
</evidence>
<evidence type="ECO:0000313" key="17">
    <source>
        <dbReference type="EMBL" id="CAG1859901.1"/>
    </source>
</evidence>
<feature type="binding site" evidence="12">
    <location>
        <position position="537"/>
    </location>
    <ligand>
        <name>ATP</name>
        <dbReference type="ChEBI" id="CHEBI:30616"/>
    </ligand>
</feature>
<evidence type="ECO:0000256" key="3">
    <source>
        <dbReference type="ARBA" id="ARBA00022679"/>
    </source>
</evidence>
<keyword evidence="8 12" id="KW-0067">ATP-binding</keyword>
<keyword evidence="3" id="KW-0808">Transferase</keyword>
<evidence type="ECO:0000256" key="8">
    <source>
        <dbReference type="ARBA" id="ARBA00022840"/>
    </source>
</evidence>
<dbReference type="GO" id="GO:0004674">
    <property type="term" value="F:protein serine/threonine kinase activity"/>
    <property type="evidence" value="ECO:0007669"/>
    <property type="project" value="UniProtKB-KW"/>
</dbReference>
<dbReference type="Pfam" id="PF12819">
    <property type="entry name" value="Malectin_like"/>
    <property type="match status" value="1"/>
</dbReference>
<keyword evidence="9 14" id="KW-1133">Transmembrane helix</keyword>